<sequence length="57" mass="6404">MAYYDEITMLRLGLGRWRQAEPANTVQERDTPGCDARRPGARQDGPQSKVESPSEPD</sequence>
<evidence type="ECO:0000313" key="2">
    <source>
        <dbReference type="EMBL" id="SHK85763.1"/>
    </source>
</evidence>
<feature type="compositionally biased region" description="Basic and acidic residues" evidence="1">
    <location>
        <begin position="27"/>
        <end position="38"/>
    </location>
</feature>
<proteinExistence type="predicted"/>
<reference evidence="2 3" key="1">
    <citation type="submission" date="2016-11" db="EMBL/GenBank/DDBJ databases">
        <authorList>
            <person name="Varghese N."/>
            <person name="Submissions S."/>
        </authorList>
    </citation>
    <scope>NUCLEOTIDE SEQUENCE [LARGE SCALE GENOMIC DNA]</scope>
    <source>
        <strain evidence="2 3">DSM 29620</strain>
    </source>
</reference>
<gene>
    <name evidence="2" type="ORF">SAMN05444142_11137</name>
</gene>
<organism evidence="2 3">
    <name type="scientific">Lutimaribacter pacificus</name>
    <dbReference type="NCBI Taxonomy" id="391948"/>
    <lineage>
        <taxon>Bacteria</taxon>
        <taxon>Pseudomonadati</taxon>
        <taxon>Pseudomonadota</taxon>
        <taxon>Alphaproteobacteria</taxon>
        <taxon>Rhodobacterales</taxon>
        <taxon>Roseobacteraceae</taxon>
        <taxon>Lutimaribacter</taxon>
    </lineage>
</organism>
<keyword evidence="3" id="KW-1185">Reference proteome</keyword>
<dbReference type="EMBL" id="FQZZ01000011">
    <property type="protein sequence ID" value="SHK85763.1"/>
    <property type="molecule type" value="Genomic_DNA"/>
</dbReference>
<dbReference type="Proteomes" id="UP000324252">
    <property type="component" value="Unassembled WGS sequence"/>
</dbReference>
<evidence type="ECO:0000256" key="1">
    <source>
        <dbReference type="SAM" id="MobiDB-lite"/>
    </source>
</evidence>
<accession>A0A1H0N8E8</accession>
<protein>
    <submittedName>
        <fullName evidence="2">Uncharacterized protein</fullName>
    </submittedName>
</protein>
<feature type="region of interest" description="Disordered" evidence="1">
    <location>
        <begin position="21"/>
        <end position="57"/>
    </location>
</feature>
<dbReference type="RefSeq" id="WP_188129287.1">
    <property type="nucleotide sequence ID" value="NZ_FNIO01000012.1"/>
</dbReference>
<dbReference type="AlphaFoldDB" id="A0A1H0N8E8"/>
<name>A0A1H0N8E8_9RHOB</name>
<evidence type="ECO:0000313" key="3">
    <source>
        <dbReference type="Proteomes" id="UP000324252"/>
    </source>
</evidence>